<dbReference type="Pfam" id="PF13376">
    <property type="entry name" value="OmdA"/>
    <property type="match status" value="1"/>
</dbReference>
<accession>A0A927R358</accession>
<proteinExistence type="predicted"/>
<protein>
    <submittedName>
        <fullName evidence="1">Uncharacterized protein</fullName>
    </submittedName>
</protein>
<gene>
    <name evidence="1" type="ORF">H4683_001779</name>
</gene>
<name>A0A927R358_9BACL</name>
<dbReference type="EMBL" id="JADBEL010000008">
    <property type="protein sequence ID" value="MBE1554701.1"/>
    <property type="molecule type" value="Genomic_DNA"/>
</dbReference>
<evidence type="ECO:0000313" key="2">
    <source>
        <dbReference type="Proteomes" id="UP000658225"/>
    </source>
</evidence>
<organism evidence="1 2">
    <name type="scientific">Sporosarcina limicola</name>
    <dbReference type="NCBI Taxonomy" id="34101"/>
    <lineage>
        <taxon>Bacteria</taxon>
        <taxon>Bacillati</taxon>
        <taxon>Bacillota</taxon>
        <taxon>Bacilli</taxon>
        <taxon>Bacillales</taxon>
        <taxon>Caryophanaceae</taxon>
        <taxon>Sporosarcina</taxon>
    </lineage>
</organism>
<evidence type="ECO:0000313" key="1">
    <source>
        <dbReference type="EMBL" id="MBE1554701.1"/>
    </source>
</evidence>
<dbReference type="Proteomes" id="UP000658225">
    <property type="component" value="Unassembled WGS sequence"/>
</dbReference>
<comment type="caution">
    <text evidence="1">The sequence shown here is derived from an EMBL/GenBank/DDBJ whole genome shotgun (WGS) entry which is preliminary data.</text>
</comment>
<dbReference type="AlphaFoldDB" id="A0A927R358"/>
<reference evidence="1" key="1">
    <citation type="submission" date="2020-10" db="EMBL/GenBank/DDBJ databases">
        <title>Genomic Encyclopedia of Type Strains, Phase IV (KMG-IV): sequencing the most valuable type-strain genomes for metagenomic binning, comparative biology and taxonomic classification.</title>
        <authorList>
            <person name="Goeker M."/>
        </authorList>
    </citation>
    <scope>NUCLEOTIDE SEQUENCE</scope>
    <source>
        <strain evidence="1">DSM 13886</strain>
    </source>
</reference>
<sequence length="130" mass="15251">MSVIVFFEQIPVDVDGYVYGSTIKFARMVSFNEVFTVFGLKSAPKKTSAKKSQCVDDYIDHVEDIKIYFASHKETLEKYKQLTIGYQKVWARYVYSTKKNETQEKRLQEMMMMILTEGDKSKDLYRKKGL</sequence>
<keyword evidence="2" id="KW-1185">Reference proteome</keyword>